<proteinExistence type="predicted"/>
<feature type="non-terminal residue" evidence="1">
    <location>
        <position position="1"/>
    </location>
</feature>
<dbReference type="EMBL" id="SZOH01004884">
    <property type="protein sequence ID" value="TKI82276.1"/>
    <property type="molecule type" value="Genomic_DNA"/>
</dbReference>
<protein>
    <submittedName>
        <fullName evidence="1">DUF2332 family protein</fullName>
    </submittedName>
</protein>
<dbReference type="Pfam" id="PF10094">
    <property type="entry name" value="DUF2332"/>
    <property type="match status" value="1"/>
</dbReference>
<comment type="caution">
    <text evidence="1">The sequence shown here is derived from an EMBL/GenBank/DDBJ whole genome shotgun (WGS) entry which is preliminary data.</text>
</comment>
<organism evidence="1 2">
    <name type="scientific">Bacillus cereus</name>
    <dbReference type="NCBI Taxonomy" id="1396"/>
    <lineage>
        <taxon>Bacteria</taxon>
        <taxon>Bacillati</taxon>
        <taxon>Bacillota</taxon>
        <taxon>Bacilli</taxon>
        <taxon>Bacillales</taxon>
        <taxon>Bacillaceae</taxon>
        <taxon>Bacillus</taxon>
        <taxon>Bacillus cereus group</taxon>
    </lineage>
</organism>
<name>A0A9X8ZZQ1_BACCE</name>
<sequence>RRCAYLYPSFCYIFNKVKKPLALIEIGTSSGLQLFWDQYSYSYGTDEMYGNINSNVHVTSEIRGTNVPHFLKESPSVVERIGLDLHVND</sequence>
<gene>
    <name evidence="1" type="ORF">FC695_42165</name>
</gene>
<feature type="non-terminal residue" evidence="1">
    <location>
        <position position="89"/>
    </location>
</feature>
<dbReference type="InterPro" id="IPR011200">
    <property type="entry name" value="UCP012608"/>
</dbReference>
<dbReference type="Proteomes" id="UP000308444">
    <property type="component" value="Unassembled WGS sequence"/>
</dbReference>
<reference evidence="1 2" key="1">
    <citation type="journal article" date="2019" name="Environ. Microbiol.">
        <title>An active ?-lactamase is a part of an orchestrated cell wall stress resistance network of Bacillus subtilis and related rhizosphere species.</title>
        <authorList>
            <person name="Bucher T."/>
            <person name="Keren-Paz A."/>
            <person name="Hausser J."/>
            <person name="Olender T."/>
            <person name="Cytryn E."/>
            <person name="Kolodkin-Gal I."/>
        </authorList>
    </citation>
    <scope>NUCLEOTIDE SEQUENCE [LARGE SCALE GENOMIC DNA]</scope>
    <source>
        <strain evidence="1 2">I32</strain>
    </source>
</reference>
<evidence type="ECO:0000313" key="2">
    <source>
        <dbReference type="Proteomes" id="UP000308444"/>
    </source>
</evidence>
<evidence type="ECO:0000313" key="1">
    <source>
        <dbReference type="EMBL" id="TKI82276.1"/>
    </source>
</evidence>
<dbReference type="AlphaFoldDB" id="A0A9X8ZZQ1"/>
<accession>A0A9X8ZZQ1</accession>